<gene>
    <name evidence="2" type="ORF">F3Y22_tig00110472pilonHSYRG00034</name>
</gene>
<name>A0A6A3AHE6_HIBSY</name>
<sequence length="140" mass="15523">MRSFLECVSCWGTTTHEVSMEEVVTVAAREEEETKSLMPAGTTAASRRKTDRVRVRVGSTGSVNPQWKPSLCSITEDNIMTENRKKTPSETPPRTVDRVVKRKSSSGPGSNVHVRSYSNETGRNPVAVFLPTFSPTPFMF</sequence>
<proteinExistence type="predicted"/>
<keyword evidence="3" id="KW-1185">Reference proteome</keyword>
<reference evidence="2" key="1">
    <citation type="submission" date="2019-09" db="EMBL/GenBank/DDBJ databases">
        <title>Draft genome information of white flower Hibiscus syriacus.</title>
        <authorList>
            <person name="Kim Y.-M."/>
        </authorList>
    </citation>
    <scope>NUCLEOTIDE SEQUENCE [LARGE SCALE GENOMIC DNA]</scope>
    <source>
        <strain evidence="2">YM2019G1</strain>
    </source>
</reference>
<dbReference type="PANTHER" id="PTHR35318">
    <property type="entry name" value="BNAA10G08410D PROTEIN"/>
    <property type="match status" value="1"/>
</dbReference>
<dbReference type="OrthoDB" id="1917265at2759"/>
<dbReference type="PANTHER" id="PTHR35318:SF2">
    <property type="entry name" value="OS08G0138900 PROTEIN"/>
    <property type="match status" value="1"/>
</dbReference>
<evidence type="ECO:0000256" key="1">
    <source>
        <dbReference type="SAM" id="MobiDB-lite"/>
    </source>
</evidence>
<dbReference type="AlphaFoldDB" id="A0A6A3AHE6"/>
<dbReference type="Proteomes" id="UP000436088">
    <property type="component" value="Unassembled WGS sequence"/>
</dbReference>
<dbReference type="EMBL" id="VEPZ02001001">
    <property type="protein sequence ID" value="KAE8703203.1"/>
    <property type="molecule type" value="Genomic_DNA"/>
</dbReference>
<comment type="caution">
    <text evidence="2">The sequence shown here is derived from an EMBL/GenBank/DDBJ whole genome shotgun (WGS) entry which is preliminary data.</text>
</comment>
<evidence type="ECO:0000313" key="2">
    <source>
        <dbReference type="EMBL" id="KAE8703203.1"/>
    </source>
</evidence>
<accession>A0A6A3AHE6</accession>
<protein>
    <submittedName>
        <fullName evidence="2">Organic cation/carnitine transporter4 isoform 1</fullName>
    </submittedName>
</protein>
<feature type="region of interest" description="Disordered" evidence="1">
    <location>
        <begin position="30"/>
        <end position="118"/>
    </location>
</feature>
<feature type="compositionally biased region" description="Polar residues" evidence="1">
    <location>
        <begin position="59"/>
        <end position="81"/>
    </location>
</feature>
<organism evidence="2 3">
    <name type="scientific">Hibiscus syriacus</name>
    <name type="common">Rose of Sharon</name>
    <dbReference type="NCBI Taxonomy" id="106335"/>
    <lineage>
        <taxon>Eukaryota</taxon>
        <taxon>Viridiplantae</taxon>
        <taxon>Streptophyta</taxon>
        <taxon>Embryophyta</taxon>
        <taxon>Tracheophyta</taxon>
        <taxon>Spermatophyta</taxon>
        <taxon>Magnoliopsida</taxon>
        <taxon>eudicotyledons</taxon>
        <taxon>Gunneridae</taxon>
        <taxon>Pentapetalae</taxon>
        <taxon>rosids</taxon>
        <taxon>malvids</taxon>
        <taxon>Malvales</taxon>
        <taxon>Malvaceae</taxon>
        <taxon>Malvoideae</taxon>
        <taxon>Hibiscus</taxon>
    </lineage>
</organism>
<evidence type="ECO:0000313" key="3">
    <source>
        <dbReference type="Proteomes" id="UP000436088"/>
    </source>
</evidence>